<dbReference type="AlphaFoldDB" id="A0A7W5YKL2"/>
<dbReference type="Proteomes" id="UP000579945">
    <property type="component" value="Unassembled WGS sequence"/>
</dbReference>
<dbReference type="EMBL" id="JACIBV010000001">
    <property type="protein sequence ID" value="MBB3724207.1"/>
    <property type="molecule type" value="Genomic_DNA"/>
</dbReference>
<comment type="caution">
    <text evidence="1">The sequence shown here is derived from an EMBL/GenBank/DDBJ whole genome shotgun (WGS) entry which is preliminary data.</text>
</comment>
<evidence type="ECO:0000313" key="1">
    <source>
        <dbReference type="EMBL" id="MBB3724207.1"/>
    </source>
</evidence>
<sequence>MDERVGAVVTAGLNAVALSAAALARQPAADRREAVTAAVAALPGLGRCGWPTATACTG</sequence>
<organism evidence="1 2">
    <name type="scientific">Nonomuraea dietziae</name>
    <dbReference type="NCBI Taxonomy" id="65515"/>
    <lineage>
        <taxon>Bacteria</taxon>
        <taxon>Bacillati</taxon>
        <taxon>Actinomycetota</taxon>
        <taxon>Actinomycetes</taxon>
        <taxon>Streptosporangiales</taxon>
        <taxon>Streptosporangiaceae</taxon>
        <taxon>Nonomuraea</taxon>
    </lineage>
</organism>
<proteinExistence type="predicted"/>
<evidence type="ECO:0000313" key="2">
    <source>
        <dbReference type="Proteomes" id="UP000579945"/>
    </source>
</evidence>
<reference evidence="1 2" key="1">
    <citation type="submission" date="2020-08" db="EMBL/GenBank/DDBJ databases">
        <title>Sequencing the genomes of 1000 actinobacteria strains.</title>
        <authorList>
            <person name="Klenk H.-P."/>
        </authorList>
    </citation>
    <scope>NUCLEOTIDE SEQUENCE [LARGE SCALE GENOMIC DNA]</scope>
    <source>
        <strain evidence="1 2">DSM 44320</strain>
    </source>
</reference>
<name>A0A7W5YKL2_9ACTN</name>
<gene>
    <name evidence="1" type="ORF">FHR33_000067</name>
</gene>
<dbReference type="GeneID" id="95386741"/>
<accession>A0A7W5YKL2</accession>
<keyword evidence="2" id="KW-1185">Reference proteome</keyword>
<dbReference type="RefSeq" id="WP_183641835.1">
    <property type="nucleotide sequence ID" value="NZ_JACIBV010000001.1"/>
</dbReference>
<protein>
    <submittedName>
        <fullName evidence="1">Uncharacterized protein</fullName>
    </submittedName>
</protein>